<dbReference type="EMBL" id="JADFFL010000001">
    <property type="protein sequence ID" value="MBE9660301.1"/>
    <property type="molecule type" value="Genomic_DNA"/>
</dbReference>
<organism evidence="3 4">
    <name type="scientific">Mucilaginibacter myungsuensis</name>
    <dbReference type="NCBI Taxonomy" id="649104"/>
    <lineage>
        <taxon>Bacteria</taxon>
        <taxon>Pseudomonadati</taxon>
        <taxon>Bacteroidota</taxon>
        <taxon>Sphingobacteriia</taxon>
        <taxon>Sphingobacteriales</taxon>
        <taxon>Sphingobacteriaceae</taxon>
        <taxon>Mucilaginibacter</taxon>
    </lineage>
</organism>
<evidence type="ECO:0000313" key="3">
    <source>
        <dbReference type="EMBL" id="MBE9660301.1"/>
    </source>
</evidence>
<dbReference type="PROSITE" id="PS51257">
    <property type="entry name" value="PROKAR_LIPOPROTEIN"/>
    <property type="match status" value="1"/>
</dbReference>
<keyword evidence="2" id="KW-0732">Signal</keyword>
<dbReference type="AlphaFoldDB" id="A0A929KZ20"/>
<evidence type="ECO:0008006" key="5">
    <source>
        <dbReference type="Google" id="ProtNLM"/>
    </source>
</evidence>
<accession>A0A929KZ20</accession>
<comment type="caution">
    <text evidence="3">The sequence shown here is derived from an EMBL/GenBank/DDBJ whole genome shotgun (WGS) entry which is preliminary data.</text>
</comment>
<dbReference type="Proteomes" id="UP000622475">
    <property type="component" value="Unassembled WGS sequence"/>
</dbReference>
<keyword evidence="4" id="KW-1185">Reference proteome</keyword>
<evidence type="ECO:0000256" key="2">
    <source>
        <dbReference type="SAM" id="SignalP"/>
    </source>
</evidence>
<gene>
    <name evidence="3" type="ORF">IRJ16_00245</name>
</gene>
<dbReference type="RefSeq" id="WP_194109507.1">
    <property type="nucleotide sequence ID" value="NZ_JADFFL010000001.1"/>
</dbReference>
<feature type="chain" id="PRO_5037273604" description="Lipoprotein" evidence="2">
    <location>
        <begin position="23"/>
        <end position="240"/>
    </location>
</feature>
<proteinExistence type="predicted"/>
<protein>
    <recommendedName>
        <fullName evidence="5">Lipoprotein</fullName>
    </recommendedName>
</protein>
<feature type="region of interest" description="Disordered" evidence="1">
    <location>
        <begin position="32"/>
        <end position="59"/>
    </location>
</feature>
<evidence type="ECO:0000313" key="4">
    <source>
        <dbReference type="Proteomes" id="UP000622475"/>
    </source>
</evidence>
<sequence>MKTLTHLSVILLFCLLSGCSLEPMIGPDGSVLKRDTTLTSNPSGNNGGNNTGGTTNSTSILPVSAGSVRNYSVTALGQSDELTITMTDRQATINGKVYSVANVTSKGVTVGSEYYHFSNNTYTWRDNEDVADVSSEMPILKEDAAVNSTWTVNLVSVFPGTTEKYVGILIAKDISYTVNGKAFSNVWHTRIEHQLTMSGQTTVDIASEYYFAKGIGIIENNIIMAGTVIGSQKIKSYNIK</sequence>
<name>A0A929KZ20_9SPHI</name>
<feature type="signal peptide" evidence="2">
    <location>
        <begin position="1"/>
        <end position="22"/>
    </location>
</feature>
<reference evidence="3" key="1">
    <citation type="submission" date="2020-10" db="EMBL/GenBank/DDBJ databases">
        <title>Mucilaginibacter mali sp. nov., isolated from rhizosphere soil of apple orchard.</title>
        <authorList>
            <person name="Lee J.-S."/>
            <person name="Kim H.S."/>
            <person name="Kim J.-S."/>
        </authorList>
    </citation>
    <scope>NUCLEOTIDE SEQUENCE</scope>
    <source>
        <strain evidence="3">KCTC 22746</strain>
    </source>
</reference>
<evidence type="ECO:0000256" key="1">
    <source>
        <dbReference type="SAM" id="MobiDB-lite"/>
    </source>
</evidence>